<evidence type="ECO:0000256" key="4">
    <source>
        <dbReference type="SAM" id="SignalP"/>
    </source>
</evidence>
<keyword evidence="7" id="KW-1185">Reference proteome</keyword>
<protein>
    <submittedName>
        <fullName evidence="6">Obg-like ATPase 1</fullName>
    </submittedName>
</protein>
<dbReference type="InterPro" id="IPR013029">
    <property type="entry name" value="YchF_C"/>
</dbReference>
<dbReference type="PROSITE" id="PS51710">
    <property type="entry name" value="G_OBG"/>
    <property type="match status" value="1"/>
</dbReference>
<keyword evidence="2" id="KW-0547">Nucleotide-binding</keyword>
<dbReference type="GO" id="GO:0016887">
    <property type="term" value="F:ATP hydrolysis activity"/>
    <property type="evidence" value="ECO:0007669"/>
    <property type="project" value="InterPro"/>
</dbReference>
<feature type="signal peptide" evidence="4">
    <location>
        <begin position="1"/>
        <end position="24"/>
    </location>
</feature>
<dbReference type="Pfam" id="PF06071">
    <property type="entry name" value="YchF-GTPase_C"/>
    <property type="match status" value="1"/>
</dbReference>
<evidence type="ECO:0000259" key="5">
    <source>
        <dbReference type="PROSITE" id="PS51710"/>
    </source>
</evidence>
<keyword evidence="3" id="KW-0067">ATP-binding</keyword>
<dbReference type="Gene3D" id="3.40.50.300">
    <property type="entry name" value="P-loop containing nucleotide triphosphate hydrolases"/>
    <property type="match status" value="1"/>
</dbReference>
<dbReference type="AlphaFoldDB" id="A0A9N8DX45"/>
<evidence type="ECO:0000313" key="7">
    <source>
        <dbReference type="Proteomes" id="UP001153069"/>
    </source>
</evidence>
<dbReference type="InterPro" id="IPR012676">
    <property type="entry name" value="TGS-like"/>
</dbReference>
<keyword evidence="4" id="KW-0732">Signal</keyword>
<dbReference type="Pfam" id="PF01926">
    <property type="entry name" value="MMR_HSR1"/>
    <property type="match status" value="1"/>
</dbReference>
<evidence type="ECO:0000256" key="3">
    <source>
        <dbReference type="ARBA" id="ARBA00022840"/>
    </source>
</evidence>
<dbReference type="PANTHER" id="PTHR23305">
    <property type="entry name" value="OBG GTPASE FAMILY"/>
    <property type="match status" value="1"/>
</dbReference>
<dbReference type="InterPro" id="IPR012675">
    <property type="entry name" value="Beta-grasp_dom_sf"/>
</dbReference>
<dbReference type="GO" id="GO:0005737">
    <property type="term" value="C:cytoplasm"/>
    <property type="evidence" value="ECO:0007669"/>
    <property type="project" value="TreeGrafter"/>
</dbReference>
<dbReference type="InterPro" id="IPR006073">
    <property type="entry name" value="GTP-bd"/>
</dbReference>
<reference evidence="6" key="1">
    <citation type="submission" date="2020-06" db="EMBL/GenBank/DDBJ databases">
        <authorList>
            <consortium name="Plant Systems Biology data submission"/>
        </authorList>
    </citation>
    <scope>NUCLEOTIDE SEQUENCE</scope>
    <source>
        <strain evidence="6">D6</strain>
    </source>
</reference>
<gene>
    <name evidence="6" type="ORF">SEMRO_339_G120960.1</name>
</gene>
<dbReference type="Proteomes" id="UP001153069">
    <property type="component" value="Unassembled WGS sequence"/>
</dbReference>
<dbReference type="GO" id="GO:0046872">
    <property type="term" value="F:metal ion binding"/>
    <property type="evidence" value="ECO:0007669"/>
    <property type="project" value="UniProtKB-KW"/>
</dbReference>
<dbReference type="OrthoDB" id="424823at2759"/>
<feature type="domain" description="OBG-type G" evidence="5">
    <location>
        <begin position="64"/>
        <end position="341"/>
    </location>
</feature>
<organism evidence="6 7">
    <name type="scientific">Seminavis robusta</name>
    <dbReference type="NCBI Taxonomy" id="568900"/>
    <lineage>
        <taxon>Eukaryota</taxon>
        <taxon>Sar</taxon>
        <taxon>Stramenopiles</taxon>
        <taxon>Ochrophyta</taxon>
        <taxon>Bacillariophyta</taxon>
        <taxon>Bacillariophyceae</taxon>
        <taxon>Bacillariophycidae</taxon>
        <taxon>Naviculales</taxon>
        <taxon>Naviculaceae</taxon>
        <taxon>Seminavis</taxon>
    </lineage>
</organism>
<dbReference type="PRINTS" id="PR00326">
    <property type="entry name" value="GTP1OBG"/>
</dbReference>
<evidence type="ECO:0000313" key="6">
    <source>
        <dbReference type="EMBL" id="CAB9508235.1"/>
    </source>
</evidence>
<feature type="chain" id="PRO_5040396122" evidence="4">
    <location>
        <begin position="25"/>
        <end position="442"/>
    </location>
</feature>
<dbReference type="PANTHER" id="PTHR23305:SF18">
    <property type="entry name" value="OBG-TYPE G DOMAIN-CONTAINING PROTEIN"/>
    <property type="match status" value="1"/>
</dbReference>
<proteinExistence type="predicted"/>
<dbReference type="SUPFAM" id="SSF52540">
    <property type="entry name" value="P-loop containing nucleoside triphosphate hydrolases"/>
    <property type="match status" value="1"/>
</dbReference>
<dbReference type="GO" id="GO:0005524">
    <property type="term" value="F:ATP binding"/>
    <property type="evidence" value="ECO:0007669"/>
    <property type="project" value="UniProtKB-KW"/>
</dbReference>
<sequence>MGDWLPSTLRLTLMFYCIMSRSQSVYSFCGGQSEFCPKYQLYPPLRIHPPRKSPHRLDPLSMKIKVGIVGLPNVGKSTLFNALSRKSIAQAENFPFCTIEPNVALIAVPDPNLPALAALAASNKAVPATMEFVDVAGLVAGASRGEGLGNRFLATIRECNAICHLVRYFDDNQIVHVDGRVDPRKDAEVVNLELVLADIAHIERRLEKTTCQGVERETLESLLPELHKGIPARSVGLSPSGVFAIKSMGLLTLKPVIYVFNVDEVDFLLAKEDTMANAGQIVGEIQYCDPSRATFTVVSAKLEAKIASLADEKAQREYLVGMGVDLDDKAPLDDLMSYSVLPSMVKDLLNLFLVYTGPGVPPERSRTTKAYLFSKHQPPNCVQLAGRLHGDIQKGFIRAEVVPASVLLQYSNYNEARAGGAIRTEGKDSTLNEDDVVMIKWR</sequence>
<dbReference type="InterPro" id="IPR031167">
    <property type="entry name" value="G_OBG"/>
</dbReference>
<dbReference type="Gene3D" id="3.10.20.30">
    <property type="match status" value="1"/>
</dbReference>
<dbReference type="EMBL" id="CAICTM010000338">
    <property type="protein sequence ID" value="CAB9508235.1"/>
    <property type="molecule type" value="Genomic_DNA"/>
</dbReference>
<dbReference type="InterPro" id="IPR023192">
    <property type="entry name" value="TGS-like_dom_sf"/>
</dbReference>
<dbReference type="SUPFAM" id="SSF81271">
    <property type="entry name" value="TGS-like"/>
    <property type="match status" value="1"/>
</dbReference>
<name>A0A9N8DX45_9STRA</name>
<dbReference type="InterPro" id="IPR004396">
    <property type="entry name" value="ATPase_YchF/OLA1"/>
</dbReference>
<dbReference type="CDD" id="cd01900">
    <property type="entry name" value="YchF"/>
    <property type="match status" value="1"/>
</dbReference>
<accession>A0A9N8DX45</accession>
<comment type="caution">
    <text evidence="6">The sequence shown here is derived from an EMBL/GenBank/DDBJ whole genome shotgun (WGS) entry which is preliminary data.</text>
</comment>
<keyword evidence="1" id="KW-0479">Metal-binding</keyword>
<dbReference type="InterPro" id="IPR041706">
    <property type="entry name" value="YchF_N"/>
</dbReference>
<dbReference type="GO" id="GO:0005525">
    <property type="term" value="F:GTP binding"/>
    <property type="evidence" value="ECO:0007669"/>
    <property type="project" value="InterPro"/>
</dbReference>
<dbReference type="NCBIfam" id="TIGR00092">
    <property type="entry name" value="redox-regulated ATPase YchF"/>
    <property type="match status" value="1"/>
</dbReference>
<evidence type="ECO:0000256" key="2">
    <source>
        <dbReference type="ARBA" id="ARBA00022741"/>
    </source>
</evidence>
<evidence type="ECO:0000256" key="1">
    <source>
        <dbReference type="ARBA" id="ARBA00022723"/>
    </source>
</evidence>
<dbReference type="InterPro" id="IPR027417">
    <property type="entry name" value="P-loop_NTPase"/>
</dbReference>
<dbReference type="Gene3D" id="1.10.150.300">
    <property type="entry name" value="TGS-like domain"/>
    <property type="match status" value="1"/>
</dbReference>